<dbReference type="SUPFAM" id="SSF82771">
    <property type="entry name" value="GIY-YIG endonuclease"/>
    <property type="match status" value="1"/>
</dbReference>
<name>A0A1M6FX05_9BACT</name>
<dbReference type="EMBL" id="FQZE01000009">
    <property type="protein sequence ID" value="SHJ02271.1"/>
    <property type="molecule type" value="Genomic_DNA"/>
</dbReference>
<feature type="domain" description="GIY-YIG" evidence="2">
    <location>
        <begin position="1"/>
        <end position="77"/>
    </location>
</feature>
<evidence type="ECO:0000313" key="4">
    <source>
        <dbReference type="Proteomes" id="UP000184050"/>
    </source>
</evidence>
<protein>
    <submittedName>
        <fullName evidence="3">Putative endonuclease</fullName>
    </submittedName>
</protein>
<dbReference type="InterPro" id="IPR035901">
    <property type="entry name" value="GIY-YIG_endonuc_sf"/>
</dbReference>
<accession>A0A1M6FX05</accession>
<keyword evidence="3" id="KW-0378">Hydrolase</keyword>
<proteinExistence type="inferred from homology"/>
<keyword evidence="3" id="KW-0255">Endonuclease</keyword>
<dbReference type="CDD" id="cd10449">
    <property type="entry name" value="GIY-YIG_SLX1_like"/>
    <property type="match status" value="1"/>
</dbReference>
<dbReference type="AlphaFoldDB" id="A0A1M6FX05"/>
<dbReference type="PANTHER" id="PTHR34477:SF1">
    <property type="entry name" value="UPF0213 PROTEIN YHBQ"/>
    <property type="match status" value="1"/>
</dbReference>
<dbReference type="InterPro" id="IPR050190">
    <property type="entry name" value="UPF0213_domain"/>
</dbReference>
<dbReference type="Gene3D" id="3.40.1440.10">
    <property type="entry name" value="GIY-YIG endonuclease"/>
    <property type="match status" value="1"/>
</dbReference>
<dbReference type="Proteomes" id="UP000184050">
    <property type="component" value="Unassembled WGS sequence"/>
</dbReference>
<dbReference type="PANTHER" id="PTHR34477">
    <property type="entry name" value="UPF0213 PROTEIN YHBQ"/>
    <property type="match status" value="1"/>
</dbReference>
<dbReference type="Pfam" id="PF01541">
    <property type="entry name" value="GIY-YIG"/>
    <property type="match status" value="1"/>
</dbReference>
<evidence type="ECO:0000313" key="3">
    <source>
        <dbReference type="EMBL" id="SHJ02271.1"/>
    </source>
</evidence>
<dbReference type="InterPro" id="IPR000305">
    <property type="entry name" value="GIY-YIG_endonuc"/>
</dbReference>
<organism evidence="3 4">
    <name type="scientific">Tangfeifania diversioriginum</name>
    <dbReference type="NCBI Taxonomy" id="1168035"/>
    <lineage>
        <taxon>Bacteria</taxon>
        <taxon>Pseudomonadati</taxon>
        <taxon>Bacteroidota</taxon>
        <taxon>Bacteroidia</taxon>
        <taxon>Marinilabiliales</taxon>
        <taxon>Prolixibacteraceae</taxon>
        <taxon>Tangfeifania</taxon>
    </lineage>
</organism>
<evidence type="ECO:0000259" key="2">
    <source>
        <dbReference type="PROSITE" id="PS50164"/>
    </source>
</evidence>
<gene>
    <name evidence="3" type="ORF">SAMN05444280_109112</name>
</gene>
<reference evidence="3 4" key="1">
    <citation type="submission" date="2016-11" db="EMBL/GenBank/DDBJ databases">
        <authorList>
            <person name="Jaros S."/>
            <person name="Januszkiewicz K."/>
            <person name="Wedrychowicz H."/>
        </authorList>
    </citation>
    <scope>NUCLEOTIDE SEQUENCE [LARGE SCALE GENOMIC DNA]</scope>
    <source>
        <strain evidence="3 4">DSM 27063</strain>
    </source>
</reference>
<comment type="similarity">
    <text evidence="1">Belongs to the UPF0213 family.</text>
</comment>
<keyword evidence="4" id="KW-1185">Reference proteome</keyword>
<dbReference type="PROSITE" id="PS50164">
    <property type="entry name" value="GIY_YIG"/>
    <property type="match status" value="1"/>
</dbReference>
<dbReference type="STRING" id="1168035.SAMN05444280_109112"/>
<evidence type="ECO:0000256" key="1">
    <source>
        <dbReference type="ARBA" id="ARBA00007435"/>
    </source>
</evidence>
<dbReference type="GO" id="GO:0004519">
    <property type="term" value="F:endonuclease activity"/>
    <property type="evidence" value="ECO:0007669"/>
    <property type="project" value="UniProtKB-KW"/>
</dbReference>
<dbReference type="OrthoDB" id="677560at2"/>
<sequence length="83" mass="10233">MDFIVYILQSKKDNSYYIGFTSDLNQRLEYHNSGKSRYTSRKMPWKIVYTEKHKTRAEAMLSERFLKKQRNKEFYKRLIEKIN</sequence>
<dbReference type="RefSeq" id="WP_073168150.1">
    <property type="nucleotide sequence ID" value="NZ_FQZE01000009.1"/>
</dbReference>
<keyword evidence="3" id="KW-0540">Nuclease</keyword>